<dbReference type="OrthoDB" id="555147at2"/>
<dbReference type="EMBL" id="CP000552">
    <property type="protein sequence ID" value="ABM72581.1"/>
    <property type="molecule type" value="Genomic_DNA"/>
</dbReference>
<organism evidence="1 2">
    <name type="scientific">Prochlorococcus marinus (strain MIT 9515)</name>
    <dbReference type="NCBI Taxonomy" id="167542"/>
    <lineage>
        <taxon>Bacteria</taxon>
        <taxon>Bacillati</taxon>
        <taxon>Cyanobacteriota</taxon>
        <taxon>Cyanophyceae</taxon>
        <taxon>Synechococcales</taxon>
        <taxon>Prochlorococcaceae</taxon>
        <taxon>Prochlorococcus</taxon>
    </lineage>
</organism>
<dbReference type="HOGENOM" id="CLU_949505_0_0_3"/>
<sequence length="296" mass="34283">MNIYLFGKTSLSGEAFYKFFNFQNSKYKIYSFSRDKKRGYKLDLKKPDSFSPLDNEEFILISFAPIWHFASFLNYLFYHQNFKLVNLKGIIICSSSSALTKRFESNDYDRNLAKKLLRSEHKVMSIAKNLNINCQIIRPTLIYGSLNKIKDNNIQKILLIMRKLKIVCLPSNSGTRQPIHAYQLAEVVYFLMIKLLKEKSKVSNNLINLGGDIILNYHEILESLKNASDKNDPIRKCIILKIPNRIFLVSILPVMIFSPKSFAALSRICSDLSGFEKACEITRNKPRSFPFSKDFE</sequence>
<dbReference type="STRING" id="167542.P9515_13741"/>
<dbReference type="AlphaFoldDB" id="A2BXS0"/>
<dbReference type="KEGG" id="pmc:P9515_13741"/>
<protein>
    <recommendedName>
        <fullName evidence="3">NAD-dependent epimerase/dehydratase domain-containing protein</fullName>
    </recommendedName>
</protein>
<proteinExistence type="predicted"/>
<reference evidence="1 2" key="1">
    <citation type="journal article" date="2007" name="PLoS Genet.">
        <title>Patterns and implications of gene gain and loss in the evolution of Prochlorococcus.</title>
        <authorList>
            <person name="Kettler G.C."/>
            <person name="Martiny A.C."/>
            <person name="Huang K."/>
            <person name="Zucker J."/>
            <person name="Coleman M.L."/>
            <person name="Rodrigue S."/>
            <person name="Chen F."/>
            <person name="Lapidus A."/>
            <person name="Ferriera S."/>
            <person name="Johnson J."/>
            <person name="Steglich C."/>
            <person name="Church G.M."/>
            <person name="Richardson P."/>
            <person name="Chisholm S.W."/>
        </authorList>
    </citation>
    <scope>NUCLEOTIDE SEQUENCE [LARGE SCALE GENOMIC DNA]</scope>
    <source>
        <strain evidence="1 2">MIT 9515</strain>
    </source>
</reference>
<dbReference type="GeneID" id="60200988"/>
<dbReference type="SUPFAM" id="SSF51735">
    <property type="entry name" value="NAD(P)-binding Rossmann-fold domains"/>
    <property type="match status" value="1"/>
</dbReference>
<dbReference type="RefSeq" id="WP_011820678.1">
    <property type="nucleotide sequence ID" value="NC_008817.1"/>
</dbReference>
<evidence type="ECO:0008006" key="3">
    <source>
        <dbReference type="Google" id="ProtNLM"/>
    </source>
</evidence>
<gene>
    <name evidence="1" type="ordered locus">P9515_13741</name>
</gene>
<accession>A2BXS0</accession>
<dbReference type="Proteomes" id="UP000001589">
    <property type="component" value="Chromosome"/>
</dbReference>
<evidence type="ECO:0000313" key="2">
    <source>
        <dbReference type="Proteomes" id="UP000001589"/>
    </source>
</evidence>
<dbReference type="eggNOG" id="COG0451">
    <property type="taxonomic scope" value="Bacteria"/>
</dbReference>
<dbReference type="InterPro" id="IPR036291">
    <property type="entry name" value="NAD(P)-bd_dom_sf"/>
</dbReference>
<dbReference type="Gene3D" id="3.40.50.720">
    <property type="entry name" value="NAD(P)-binding Rossmann-like Domain"/>
    <property type="match status" value="1"/>
</dbReference>
<name>A2BXS0_PROM5</name>
<evidence type="ECO:0000313" key="1">
    <source>
        <dbReference type="EMBL" id="ABM72581.1"/>
    </source>
</evidence>